<keyword evidence="1" id="KW-0732">Signal</keyword>
<dbReference type="Pfam" id="PF11453">
    <property type="entry name" value="DUF2950"/>
    <property type="match status" value="1"/>
</dbReference>
<comment type="caution">
    <text evidence="2">The sequence shown here is derived from an EMBL/GenBank/DDBJ whole genome shotgun (WGS) entry which is preliminary data.</text>
</comment>
<dbReference type="InterPro" id="IPR021556">
    <property type="entry name" value="DUF2950"/>
</dbReference>
<accession>A0ABU8XT73</accession>
<sequence>MAGSIRRGMMRRQRAGAILVAILLCGATSLRAAEATFATPQAALAAFAAALNAPDGEGLVTLFGPEHRDELLGGDPAAARQGLALLRAAAAQDLHLEAQGQDRATIVLGRQAWPMPIPLVRSGQGWRFDTEAGLEEIVDRRIGRNELAAIRLARAYADAQLAYASADRDGDDVLEYAQKLASTPGQHDGLYWQPDDGGASPLAAFAAQAAEYLGYRREGEPYRGYWFRILTGQGPNPPGGAYDYVINGNMIAGFALVAWPADYRNSGVMTFVLGHRGRLYQKDLGPDTTRIAEAMTRYDPDASWTAVAEEGAP</sequence>
<feature type="chain" id="PRO_5046355906" evidence="1">
    <location>
        <begin position="33"/>
        <end position="313"/>
    </location>
</feature>
<evidence type="ECO:0000313" key="2">
    <source>
        <dbReference type="EMBL" id="MEK0084415.1"/>
    </source>
</evidence>
<name>A0ABU8XT73_9PROT</name>
<dbReference type="RefSeq" id="WP_418160263.1">
    <property type="nucleotide sequence ID" value="NZ_JBBLZC010000014.1"/>
</dbReference>
<evidence type="ECO:0000313" key="3">
    <source>
        <dbReference type="Proteomes" id="UP001375743"/>
    </source>
</evidence>
<keyword evidence="3" id="KW-1185">Reference proteome</keyword>
<reference evidence="2 3" key="1">
    <citation type="submission" date="2024-01" db="EMBL/GenBank/DDBJ databases">
        <title>Multi-omics insights into the function and evolution of sodium benzoate biodegradation pathways in Benzoatithermus flavus gen. nov., sp. nov. from hot spring.</title>
        <authorList>
            <person name="Hu C.-J."/>
            <person name="Li W.-J."/>
        </authorList>
    </citation>
    <scope>NUCLEOTIDE SEQUENCE [LARGE SCALE GENOMIC DNA]</scope>
    <source>
        <strain evidence="2 3">SYSU G07066</strain>
    </source>
</reference>
<dbReference type="Proteomes" id="UP001375743">
    <property type="component" value="Unassembled WGS sequence"/>
</dbReference>
<protein>
    <submittedName>
        <fullName evidence="2">DUF2950 domain-containing protein</fullName>
    </submittedName>
</protein>
<evidence type="ECO:0000256" key="1">
    <source>
        <dbReference type="SAM" id="SignalP"/>
    </source>
</evidence>
<feature type="signal peptide" evidence="1">
    <location>
        <begin position="1"/>
        <end position="32"/>
    </location>
</feature>
<organism evidence="2 3">
    <name type="scientific">Benzoatithermus flavus</name>
    <dbReference type="NCBI Taxonomy" id="3108223"/>
    <lineage>
        <taxon>Bacteria</taxon>
        <taxon>Pseudomonadati</taxon>
        <taxon>Pseudomonadota</taxon>
        <taxon>Alphaproteobacteria</taxon>
        <taxon>Geminicoccales</taxon>
        <taxon>Geminicoccaceae</taxon>
        <taxon>Benzoatithermus</taxon>
    </lineage>
</organism>
<gene>
    <name evidence="2" type="ORF">U1T56_14755</name>
</gene>
<proteinExistence type="predicted"/>
<dbReference type="EMBL" id="JBBLZC010000014">
    <property type="protein sequence ID" value="MEK0084415.1"/>
    <property type="molecule type" value="Genomic_DNA"/>
</dbReference>